<organism evidence="1 2">
    <name type="scientific">Candidatus Mediterraneibacter tabaqchaliae</name>
    <dbReference type="NCBI Taxonomy" id="2838689"/>
    <lineage>
        <taxon>Bacteria</taxon>
        <taxon>Bacillati</taxon>
        <taxon>Bacillota</taxon>
        <taxon>Clostridia</taxon>
        <taxon>Lachnospirales</taxon>
        <taxon>Lachnospiraceae</taxon>
        <taxon>Mediterraneibacter</taxon>
    </lineage>
</organism>
<feature type="non-terminal residue" evidence="1">
    <location>
        <position position="1"/>
    </location>
</feature>
<gene>
    <name evidence="1" type="ORF">H9911_07630</name>
</gene>
<accession>A0A9D2U1R4</accession>
<dbReference type="Proteomes" id="UP000823897">
    <property type="component" value="Unassembled WGS sequence"/>
</dbReference>
<dbReference type="EMBL" id="DWUV01000139">
    <property type="protein sequence ID" value="HJD34390.1"/>
    <property type="molecule type" value="Genomic_DNA"/>
</dbReference>
<evidence type="ECO:0000313" key="1">
    <source>
        <dbReference type="EMBL" id="HJD34390.1"/>
    </source>
</evidence>
<proteinExistence type="predicted"/>
<dbReference type="SUPFAM" id="SSF63446">
    <property type="entry name" value="Type I dockerin domain"/>
    <property type="match status" value="1"/>
</dbReference>
<reference evidence="1" key="1">
    <citation type="journal article" date="2021" name="PeerJ">
        <title>Extensive microbial diversity within the chicken gut microbiome revealed by metagenomics and culture.</title>
        <authorList>
            <person name="Gilroy R."/>
            <person name="Ravi A."/>
            <person name="Getino M."/>
            <person name="Pursley I."/>
            <person name="Horton D.L."/>
            <person name="Alikhan N.F."/>
            <person name="Baker D."/>
            <person name="Gharbi K."/>
            <person name="Hall N."/>
            <person name="Watson M."/>
            <person name="Adriaenssens E.M."/>
            <person name="Foster-Nyarko E."/>
            <person name="Jarju S."/>
            <person name="Secka A."/>
            <person name="Antonio M."/>
            <person name="Oren A."/>
            <person name="Chaudhuri R.R."/>
            <person name="La Ragione R."/>
            <person name="Hildebrand F."/>
            <person name="Pallen M.J."/>
        </authorList>
    </citation>
    <scope>NUCLEOTIDE SEQUENCE</scope>
    <source>
        <strain evidence="1">ChiGjej3B3-11674</strain>
    </source>
</reference>
<evidence type="ECO:0000313" key="2">
    <source>
        <dbReference type="Proteomes" id="UP000823897"/>
    </source>
</evidence>
<reference evidence="1" key="2">
    <citation type="submission" date="2021-04" db="EMBL/GenBank/DDBJ databases">
        <authorList>
            <person name="Gilroy R."/>
        </authorList>
    </citation>
    <scope>NUCLEOTIDE SEQUENCE</scope>
    <source>
        <strain evidence="1">ChiGjej3B3-11674</strain>
    </source>
</reference>
<evidence type="ECO:0008006" key="3">
    <source>
        <dbReference type="Google" id="ProtNLM"/>
    </source>
</evidence>
<dbReference type="AlphaFoldDB" id="A0A9D2U1R4"/>
<dbReference type="InterPro" id="IPR036439">
    <property type="entry name" value="Dockerin_dom_sf"/>
</dbReference>
<comment type="caution">
    <text evidence="1">The sequence shown here is derived from an EMBL/GenBank/DDBJ whole genome shotgun (WGS) entry which is preliminary data.</text>
</comment>
<name>A0A9D2U1R4_9FIRM</name>
<protein>
    <recommendedName>
        <fullName evidence="3">Dockerin domain-containing protein</fullName>
    </recommendedName>
</protein>
<sequence>SYQSIKTALDLMSALTGFCSSASSSLDGILAAGKITNAEKLKAATALLDAFNTLYDKFEQGDSKALKLANDIQSSEVYKAIKACADAAGCEAFVIAETAENLLELADKIESSISGSESDEEPFNAFDSMRTLVSNLPIRFVVDSIMVSTMGKSTTTIPHTVVRTPVESPYMGVDNWGKYLYNMAIASMGKISSPMHMQMIGAPDDLTGYDDAVAYVKQVESQIAAYSVHKSSGTKFVAWIERATSKNTAAAYSSGLPSDGFLLETDNETAAYVDGKLTFTGNATLEVTALSGEDGILYIKDDEGNVKTTVIDVVEAHTCHSDTWNVELAPSDEFDGYRAKYCDICGDTIAIETLSACGEHEFGDWIIEKEATDEEMGIRYRECRNCHARETEYLPIVKELFHMQLQQYGTEITVAIGGETLADQQTVDIAKGSSFTVASHLSDCIVAYSTDSGETFERLEGTLVSEEENMYQYTLPDTLEQDISLYVILRGDATGDGVIDVFDVYEMQDYLKSTDAAAADLTGIFYMAGCVTDDDTLDLFDVYAVLDYIKNGSFGESRG</sequence>
<dbReference type="GO" id="GO:0000272">
    <property type="term" value="P:polysaccharide catabolic process"/>
    <property type="evidence" value="ECO:0007669"/>
    <property type="project" value="InterPro"/>
</dbReference>